<protein>
    <submittedName>
        <fullName evidence="1">Uncharacterized protein</fullName>
    </submittedName>
</protein>
<accession>A0AAV9SMA3</accession>
<dbReference type="AlphaFoldDB" id="A0AAV9SMA3"/>
<reference evidence="1 2" key="1">
    <citation type="submission" date="2021-06" db="EMBL/GenBank/DDBJ databases">
        <authorList>
            <person name="Palmer J.M."/>
        </authorList>
    </citation>
    <scope>NUCLEOTIDE SEQUENCE [LARGE SCALE GENOMIC DNA]</scope>
    <source>
        <strain evidence="1 2">MEX-2019</strain>
        <tissue evidence="1">Muscle</tissue>
    </source>
</reference>
<comment type="caution">
    <text evidence="1">The sequence shown here is derived from an EMBL/GenBank/DDBJ whole genome shotgun (WGS) entry which is preliminary data.</text>
</comment>
<gene>
    <name evidence="1" type="ORF">CRENBAI_003801</name>
</gene>
<name>A0AAV9SMA3_9TELE</name>
<proteinExistence type="predicted"/>
<sequence>MLLQAWAEGHSRDWSRTWWGLQEYEVKEWFTPCLSQTINYWVKYQYLATIYSKERDIWPQTFYWPERFVHPRPWRMECNCARTQCTIGLARRACQELTGWTELCQSHYDNKYNTYAHAVVWNKNGGVWRRSLGGGSTCAEIVLGHNLRHRKSIMDVIVPFIRLKTAVEPKPLQSLIIMTTNSTTISEPVQGYVKLVFGHFWIRRWELPLSLFASYLMGRVNIDWRRSLMVALWPCVDTIALVLEVLLSGPHSTRRAPAKIVTAIMEALLAFGVIAYLRQLTLSLKRKGKWTWLAKLIRLLQAPMSKDARCQSLLQKAAKTSVTTKSVTCQISAGDDEEQHQPASLEELISQTSATGDAMQDETGPPQLSHGLLAEVMSAIPPQPFSSPMPLPPILLPMHSPVDTSHMDGSGSPQLMGLRHHLSSRRSLCHLPF</sequence>
<dbReference type="EMBL" id="JAHHUM010000121">
    <property type="protein sequence ID" value="KAK5622425.1"/>
    <property type="molecule type" value="Genomic_DNA"/>
</dbReference>
<organism evidence="1 2">
    <name type="scientific">Crenichthys baileyi</name>
    <name type="common">White River springfish</name>
    <dbReference type="NCBI Taxonomy" id="28760"/>
    <lineage>
        <taxon>Eukaryota</taxon>
        <taxon>Metazoa</taxon>
        <taxon>Chordata</taxon>
        <taxon>Craniata</taxon>
        <taxon>Vertebrata</taxon>
        <taxon>Euteleostomi</taxon>
        <taxon>Actinopterygii</taxon>
        <taxon>Neopterygii</taxon>
        <taxon>Teleostei</taxon>
        <taxon>Neoteleostei</taxon>
        <taxon>Acanthomorphata</taxon>
        <taxon>Ovalentaria</taxon>
        <taxon>Atherinomorphae</taxon>
        <taxon>Cyprinodontiformes</taxon>
        <taxon>Goodeidae</taxon>
        <taxon>Crenichthys</taxon>
    </lineage>
</organism>
<keyword evidence="2" id="KW-1185">Reference proteome</keyword>
<dbReference type="Proteomes" id="UP001311232">
    <property type="component" value="Unassembled WGS sequence"/>
</dbReference>
<evidence type="ECO:0000313" key="2">
    <source>
        <dbReference type="Proteomes" id="UP001311232"/>
    </source>
</evidence>
<evidence type="ECO:0000313" key="1">
    <source>
        <dbReference type="EMBL" id="KAK5622425.1"/>
    </source>
</evidence>